<dbReference type="VEuPathDB" id="PlasmoDB:PBANKA_0703300"/>
<keyword evidence="1" id="KW-0472">Membrane</keyword>
<sequence length="250" mass="29491">MVIYMFHIIRYYLIHVHLFDLFILFFHFFFINLLSLKMKIGKIMSFPICILLIYVFLCTCEKIKKNKKLGNLIKSLTERIESNEGENEYARLTQAPTINMKLSKVNFKTTLQNILVESYSEKVKELISKLNYEISKEKSILDDIKNSNYNLNKLNNLISVKAKKNDKFHDDKIKNIYHNYLNDNNESFGLSLFPVYKTFKSNPSHFNNILRNSLLPDELIKDGFLANQNFFKNSSKNVLFPERGDFELEV</sequence>
<dbReference type="AlphaFoldDB" id="A0A1C6YAB7"/>
<evidence type="ECO:0000313" key="2">
    <source>
        <dbReference type="EMBL" id="SCM20158.1"/>
    </source>
</evidence>
<name>A0A1C6YAB7_PLABE</name>
<dbReference type="EMBL" id="LT608143">
    <property type="protein sequence ID" value="SCM20158.1"/>
    <property type="molecule type" value="Genomic_DNA"/>
</dbReference>
<evidence type="ECO:0000256" key="1">
    <source>
        <dbReference type="SAM" id="Phobius"/>
    </source>
</evidence>
<feature type="transmembrane region" description="Helical" evidence="1">
    <location>
        <begin position="12"/>
        <end position="34"/>
    </location>
</feature>
<keyword evidence="1" id="KW-1133">Transmembrane helix</keyword>
<dbReference type="Proteomes" id="UP000516480">
    <property type="component" value="Chromosome 7"/>
</dbReference>
<organism evidence="2 3">
    <name type="scientific">Plasmodium berghei</name>
    <dbReference type="NCBI Taxonomy" id="5821"/>
    <lineage>
        <taxon>Eukaryota</taxon>
        <taxon>Sar</taxon>
        <taxon>Alveolata</taxon>
        <taxon>Apicomplexa</taxon>
        <taxon>Aconoidasida</taxon>
        <taxon>Haemosporida</taxon>
        <taxon>Plasmodiidae</taxon>
        <taxon>Plasmodium</taxon>
        <taxon>Plasmodium (Vinckeia)</taxon>
    </lineage>
</organism>
<protein>
    <submittedName>
        <fullName evidence="2">Uncharacterized protein</fullName>
    </submittedName>
</protein>
<reference evidence="2 3" key="1">
    <citation type="submission" date="2016-08" db="EMBL/GenBank/DDBJ databases">
        <authorList>
            <consortium name="Pathogen Informatics"/>
        </authorList>
    </citation>
    <scope>NUCLEOTIDE SEQUENCE [LARGE SCALE GENOMIC DNA]</scope>
    <source>
        <strain evidence="2 3">NK65 ny</strain>
    </source>
</reference>
<evidence type="ECO:0000313" key="3">
    <source>
        <dbReference type="Proteomes" id="UP000516480"/>
    </source>
</evidence>
<proteinExistence type="predicted"/>
<gene>
    <name evidence="2" type="ORF">PBNK65NY_000115600</name>
</gene>
<accession>A0A1C6YAB7</accession>
<keyword evidence="1" id="KW-0812">Transmembrane</keyword>
<feature type="transmembrane region" description="Helical" evidence="1">
    <location>
        <begin position="40"/>
        <end position="60"/>
    </location>
</feature>